<organism evidence="2 3">
    <name type="scientific">Nocardioides bigeumensis</name>
    <dbReference type="NCBI Taxonomy" id="433657"/>
    <lineage>
        <taxon>Bacteria</taxon>
        <taxon>Bacillati</taxon>
        <taxon>Actinomycetota</taxon>
        <taxon>Actinomycetes</taxon>
        <taxon>Propionibacteriales</taxon>
        <taxon>Nocardioidaceae</taxon>
        <taxon>Nocardioides</taxon>
    </lineage>
</organism>
<dbReference type="EMBL" id="BAAAQQ010000001">
    <property type="protein sequence ID" value="GAA2113533.1"/>
    <property type="molecule type" value="Genomic_DNA"/>
</dbReference>
<dbReference type="Pfam" id="PF07228">
    <property type="entry name" value="SpoIIE"/>
    <property type="match status" value="1"/>
</dbReference>
<dbReference type="Gene3D" id="3.60.40.10">
    <property type="entry name" value="PPM-type phosphatase domain"/>
    <property type="match status" value="1"/>
</dbReference>
<evidence type="ECO:0000313" key="2">
    <source>
        <dbReference type="EMBL" id="GAA2113533.1"/>
    </source>
</evidence>
<comment type="caution">
    <text evidence="2">The sequence shown here is derived from an EMBL/GenBank/DDBJ whole genome shotgun (WGS) entry which is preliminary data.</text>
</comment>
<accession>A0ABN2XP52</accession>
<gene>
    <name evidence="2" type="ORF">GCM10009843_01320</name>
</gene>
<dbReference type="InterPro" id="IPR036457">
    <property type="entry name" value="PPM-type-like_dom_sf"/>
</dbReference>
<evidence type="ECO:0000259" key="1">
    <source>
        <dbReference type="Pfam" id="PF07228"/>
    </source>
</evidence>
<sequence length="113" mass="11612">MVSITDAANHARTTPPLTTLAVTAARNARRAGLGIVDQACLTDQAIYAHHRGAHSVATLLMSVDIATGRATVVKAGSPDLMSLRNGTQQSVELTEQIPPGISRAASTGPGRSA</sequence>
<dbReference type="Proteomes" id="UP001500575">
    <property type="component" value="Unassembled WGS sequence"/>
</dbReference>
<reference evidence="2 3" key="1">
    <citation type="journal article" date="2019" name="Int. J. Syst. Evol. Microbiol.">
        <title>The Global Catalogue of Microorganisms (GCM) 10K type strain sequencing project: providing services to taxonomists for standard genome sequencing and annotation.</title>
        <authorList>
            <consortium name="The Broad Institute Genomics Platform"/>
            <consortium name="The Broad Institute Genome Sequencing Center for Infectious Disease"/>
            <person name="Wu L."/>
            <person name="Ma J."/>
        </authorList>
    </citation>
    <scope>NUCLEOTIDE SEQUENCE [LARGE SCALE GENOMIC DNA]</scope>
    <source>
        <strain evidence="2 3">JCM 16021</strain>
    </source>
</reference>
<name>A0ABN2XP52_9ACTN</name>
<feature type="domain" description="PPM-type phosphatase" evidence="1">
    <location>
        <begin position="17"/>
        <end position="102"/>
    </location>
</feature>
<evidence type="ECO:0000313" key="3">
    <source>
        <dbReference type="Proteomes" id="UP001500575"/>
    </source>
</evidence>
<proteinExistence type="predicted"/>
<keyword evidence="3" id="KW-1185">Reference proteome</keyword>
<protein>
    <recommendedName>
        <fullName evidence="1">PPM-type phosphatase domain-containing protein</fullName>
    </recommendedName>
</protein>
<dbReference type="InterPro" id="IPR001932">
    <property type="entry name" value="PPM-type_phosphatase-like_dom"/>
</dbReference>